<dbReference type="EMBL" id="JBHPBY010000258">
    <property type="protein sequence ID" value="MFC1852043.1"/>
    <property type="molecule type" value="Genomic_DNA"/>
</dbReference>
<proteinExistence type="predicted"/>
<keyword evidence="3" id="KW-1185">Reference proteome</keyword>
<reference evidence="2 3" key="1">
    <citation type="submission" date="2024-09" db="EMBL/GenBank/DDBJ databases">
        <title>Laminarin stimulates single cell rates of sulfate reduction while oxygen inhibits transcriptomic activity in coastal marine sediment.</title>
        <authorList>
            <person name="Lindsay M."/>
            <person name="Orcutt B."/>
            <person name="Emerson D."/>
            <person name="Stepanauskas R."/>
            <person name="D'Angelo T."/>
        </authorList>
    </citation>
    <scope>NUCLEOTIDE SEQUENCE [LARGE SCALE GENOMIC DNA]</scope>
    <source>
        <strain evidence="2">SAG AM-311-K15</strain>
    </source>
</reference>
<evidence type="ECO:0000313" key="3">
    <source>
        <dbReference type="Proteomes" id="UP001594351"/>
    </source>
</evidence>
<dbReference type="Proteomes" id="UP001594351">
    <property type="component" value="Unassembled WGS sequence"/>
</dbReference>
<gene>
    <name evidence="2" type="ORF">ACFL27_17760</name>
</gene>
<evidence type="ECO:0000313" key="2">
    <source>
        <dbReference type="EMBL" id="MFC1852043.1"/>
    </source>
</evidence>
<feature type="non-terminal residue" evidence="2">
    <location>
        <position position="1"/>
    </location>
</feature>
<comment type="caution">
    <text evidence="2">The sequence shown here is derived from an EMBL/GenBank/DDBJ whole genome shotgun (WGS) entry which is preliminary data.</text>
</comment>
<sequence>DLNYFSNPFDDSNITVEAVVGDRTLEQWQTYSGLDGNSTKNWFTLGAGEQPLSEVFYNPSDQQLIVDLGTQNYLDLDQNPVSGNLTLPAYGSEILVKTDTPVPTINPFLALLVFSLFLLRFKSRA</sequence>
<name>A0ABV6Z156_UNCC1</name>
<feature type="transmembrane region" description="Helical" evidence="1">
    <location>
        <begin position="104"/>
        <end position="121"/>
    </location>
</feature>
<organism evidence="2 3">
    <name type="scientific">candidate division CSSED10-310 bacterium</name>
    <dbReference type="NCBI Taxonomy" id="2855610"/>
    <lineage>
        <taxon>Bacteria</taxon>
        <taxon>Bacteria division CSSED10-310</taxon>
    </lineage>
</organism>
<evidence type="ECO:0000256" key="1">
    <source>
        <dbReference type="SAM" id="Phobius"/>
    </source>
</evidence>
<protein>
    <submittedName>
        <fullName evidence="2">Uncharacterized protein</fullName>
    </submittedName>
</protein>
<accession>A0ABV6Z156</accession>
<keyword evidence="1" id="KW-0812">Transmembrane</keyword>
<keyword evidence="1" id="KW-0472">Membrane</keyword>
<keyword evidence="1" id="KW-1133">Transmembrane helix</keyword>